<evidence type="ECO:0000313" key="8">
    <source>
        <dbReference type="Proteomes" id="UP001445472"/>
    </source>
</evidence>
<gene>
    <name evidence="7" type="ORF">ABT276_34175</name>
</gene>
<evidence type="ECO:0000313" key="7">
    <source>
        <dbReference type="EMBL" id="MER6618264.1"/>
    </source>
</evidence>
<name>A0ABV1V5F1_9ACTN</name>
<feature type="domain" description="Aminotransferase class I/classII large" evidence="6">
    <location>
        <begin position="111"/>
        <end position="391"/>
    </location>
</feature>
<dbReference type="Pfam" id="PF00155">
    <property type="entry name" value="Aminotran_1_2"/>
    <property type="match status" value="1"/>
</dbReference>
<dbReference type="InterPro" id="IPR015422">
    <property type="entry name" value="PyrdxlP-dep_Trfase_small"/>
</dbReference>
<comment type="cofactor">
    <cofactor evidence="1">
        <name>pyridoxal 5'-phosphate</name>
        <dbReference type="ChEBI" id="CHEBI:597326"/>
    </cofactor>
</comment>
<proteinExistence type="inferred from homology"/>
<dbReference type="InterPro" id="IPR015421">
    <property type="entry name" value="PyrdxlP-dep_Trfase_major"/>
</dbReference>
<evidence type="ECO:0000256" key="2">
    <source>
        <dbReference type="ARBA" id="ARBA00012224"/>
    </source>
</evidence>
<dbReference type="EC" id="4.4.1.13" evidence="2"/>
<reference evidence="7 8" key="1">
    <citation type="submission" date="2024-06" db="EMBL/GenBank/DDBJ databases">
        <title>The Natural Products Discovery Center: Release of the First 8490 Sequenced Strains for Exploring Actinobacteria Biosynthetic Diversity.</title>
        <authorList>
            <person name="Kalkreuter E."/>
            <person name="Kautsar S.A."/>
            <person name="Yang D."/>
            <person name="Bader C.D."/>
            <person name="Teijaro C.N."/>
            <person name="Fluegel L."/>
            <person name="Davis C.M."/>
            <person name="Simpson J.R."/>
            <person name="Lauterbach L."/>
            <person name="Steele A.D."/>
            <person name="Gui C."/>
            <person name="Meng S."/>
            <person name="Li G."/>
            <person name="Viehrig K."/>
            <person name="Ye F."/>
            <person name="Su P."/>
            <person name="Kiefer A.F."/>
            <person name="Nichols A."/>
            <person name="Cepeda A.J."/>
            <person name="Yan W."/>
            <person name="Fan B."/>
            <person name="Jiang Y."/>
            <person name="Adhikari A."/>
            <person name="Zheng C.-J."/>
            <person name="Schuster L."/>
            <person name="Cowan T.M."/>
            <person name="Smanski M.J."/>
            <person name="Chevrette M.G."/>
            <person name="De Carvalho L.P.S."/>
            <person name="Shen B."/>
        </authorList>
    </citation>
    <scope>NUCLEOTIDE SEQUENCE [LARGE SCALE GENOMIC DNA]</scope>
    <source>
        <strain evidence="7 8">NPDC000837</strain>
    </source>
</reference>
<dbReference type="Gene3D" id="3.40.640.10">
    <property type="entry name" value="Type I PLP-dependent aspartate aminotransferase-like (Major domain)"/>
    <property type="match status" value="1"/>
</dbReference>
<keyword evidence="7" id="KW-0032">Aminotransferase</keyword>
<dbReference type="InterPro" id="IPR015424">
    <property type="entry name" value="PyrdxlP-dep_Trfase"/>
</dbReference>
<dbReference type="PANTHER" id="PTHR43525">
    <property type="entry name" value="PROTEIN MALY"/>
    <property type="match status" value="1"/>
</dbReference>
<dbReference type="Gene3D" id="3.90.1150.10">
    <property type="entry name" value="Aspartate Aminotransferase, domain 1"/>
    <property type="match status" value="1"/>
</dbReference>
<keyword evidence="7" id="KW-0808">Transferase</keyword>
<dbReference type="CDD" id="cd00609">
    <property type="entry name" value="AAT_like"/>
    <property type="match status" value="1"/>
</dbReference>
<dbReference type="InterPro" id="IPR051798">
    <property type="entry name" value="Class-II_PLP-Dep_Aminotrans"/>
</dbReference>
<protein>
    <recommendedName>
        <fullName evidence="2">cysteine-S-conjugate beta-lyase</fullName>
        <ecNumber evidence="2">4.4.1.13</ecNumber>
    </recommendedName>
</protein>
<keyword evidence="8" id="KW-1185">Reference proteome</keyword>
<comment type="similarity">
    <text evidence="5">Belongs to the class-II pyridoxal-phosphate-dependent aminotransferase family. MalY/PatB cystathionine beta-lyase subfamily.</text>
</comment>
<sequence length="401" mass="43953">MLRQEKPSPAPHGSRFDSVDIPWLARRDGEKWALAPEGVVSAWVADMDFPVLPAIRDALVRRADADLGYPAWFDDSDGGPLGEVYAARTLRRFGYAPEPAWVRMFTNINQAMAATVDAATEPGDAVLLNTPATPPFTDVIERLGRKPLTVPMERTSQGWGIDMDRMETLAAAHHCRVLFLVNPHNPTGHAFRHTELAQLADLACRRDLLVISDEVHADLVYTPHQHIPFASVNDEAADRTVTLTSGSKAFNLAGIRCAVAHVGPQKVRAAFDARRGLLFGQVSTLAVEALKVAWTQGDGWLDEVRTLLDRNRRALAERLPPDIGFTIPDATFLAWLDCRRLGLGDDPWIFFRDQAKVLLFAGTAFGPGGQGFVRLNFATSARVLQNMTDRIAAAVGPPRAG</sequence>
<dbReference type="PANTHER" id="PTHR43525:SF1">
    <property type="entry name" value="PROTEIN MALY"/>
    <property type="match status" value="1"/>
</dbReference>
<evidence type="ECO:0000256" key="1">
    <source>
        <dbReference type="ARBA" id="ARBA00001933"/>
    </source>
</evidence>
<accession>A0ABV1V5F1</accession>
<dbReference type="EMBL" id="JBEPBX010000055">
    <property type="protein sequence ID" value="MER6618264.1"/>
    <property type="molecule type" value="Genomic_DNA"/>
</dbReference>
<organism evidence="7 8">
    <name type="scientific">Streptomyces xantholiticus</name>
    <dbReference type="NCBI Taxonomy" id="68285"/>
    <lineage>
        <taxon>Bacteria</taxon>
        <taxon>Bacillati</taxon>
        <taxon>Actinomycetota</taxon>
        <taxon>Actinomycetes</taxon>
        <taxon>Kitasatosporales</taxon>
        <taxon>Streptomycetaceae</taxon>
        <taxon>Streptomyces</taxon>
    </lineage>
</organism>
<keyword evidence="3" id="KW-0663">Pyridoxal phosphate</keyword>
<comment type="caution">
    <text evidence="7">The sequence shown here is derived from an EMBL/GenBank/DDBJ whole genome shotgun (WGS) entry which is preliminary data.</text>
</comment>
<dbReference type="SUPFAM" id="SSF53383">
    <property type="entry name" value="PLP-dependent transferases"/>
    <property type="match status" value="1"/>
</dbReference>
<keyword evidence="4" id="KW-0456">Lyase</keyword>
<evidence type="ECO:0000256" key="4">
    <source>
        <dbReference type="ARBA" id="ARBA00023239"/>
    </source>
</evidence>
<dbReference type="InterPro" id="IPR004839">
    <property type="entry name" value="Aminotransferase_I/II_large"/>
</dbReference>
<evidence type="ECO:0000256" key="5">
    <source>
        <dbReference type="ARBA" id="ARBA00037974"/>
    </source>
</evidence>
<dbReference type="Proteomes" id="UP001445472">
    <property type="component" value="Unassembled WGS sequence"/>
</dbReference>
<evidence type="ECO:0000256" key="3">
    <source>
        <dbReference type="ARBA" id="ARBA00022898"/>
    </source>
</evidence>
<dbReference type="RefSeq" id="WP_351979160.1">
    <property type="nucleotide sequence ID" value="NZ_JBEPBX010000055.1"/>
</dbReference>
<dbReference type="GO" id="GO:0008483">
    <property type="term" value="F:transaminase activity"/>
    <property type="evidence" value="ECO:0007669"/>
    <property type="project" value="UniProtKB-KW"/>
</dbReference>
<evidence type="ECO:0000259" key="6">
    <source>
        <dbReference type="Pfam" id="PF00155"/>
    </source>
</evidence>